<evidence type="ECO:0000313" key="12">
    <source>
        <dbReference type="EMBL" id="CAG5075974.1"/>
    </source>
</evidence>
<protein>
    <submittedName>
        <fullName evidence="12">Similar to Nep2: Neprilysin-2 (Drosophila melanogaster)</fullName>
    </submittedName>
</protein>
<keyword evidence="9" id="KW-0472">Membrane</keyword>
<gene>
    <name evidence="12" type="ORF">HICCMSTLAB_LOCUS1955</name>
</gene>
<dbReference type="Pfam" id="PF01431">
    <property type="entry name" value="Peptidase_M13"/>
    <property type="match status" value="1"/>
</dbReference>
<evidence type="ECO:0000256" key="4">
    <source>
        <dbReference type="ARBA" id="ARBA00022670"/>
    </source>
</evidence>
<evidence type="ECO:0000256" key="9">
    <source>
        <dbReference type="SAM" id="Phobius"/>
    </source>
</evidence>
<dbReference type="Gene3D" id="3.40.390.10">
    <property type="entry name" value="Collagenase (Catalytic Domain)"/>
    <property type="match status" value="1"/>
</dbReference>
<evidence type="ECO:0000256" key="3">
    <source>
        <dbReference type="ARBA" id="ARBA00007357"/>
    </source>
</evidence>
<dbReference type="GO" id="GO:0016485">
    <property type="term" value="P:protein processing"/>
    <property type="evidence" value="ECO:0007669"/>
    <property type="project" value="TreeGrafter"/>
</dbReference>
<feature type="transmembrane region" description="Helical" evidence="9">
    <location>
        <begin position="20"/>
        <end position="38"/>
    </location>
</feature>
<evidence type="ECO:0000256" key="7">
    <source>
        <dbReference type="ARBA" id="ARBA00022833"/>
    </source>
</evidence>
<dbReference type="InterPro" id="IPR000718">
    <property type="entry name" value="Peptidase_M13"/>
</dbReference>
<name>A0A8J2EBK8_COTCN</name>
<dbReference type="PROSITE" id="PS51885">
    <property type="entry name" value="NEPRILYSIN"/>
    <property type="match status" value="1"/>
</dbReference>
<organism evidence="12 13">
    <name type="scientific">Cotesia congregata</name>
    <name type="common">Parasitoid wasp</name>
    <name type="synonym">Apanteles congregatus</name>
    <dbReference type="NCBI Taxonomy" id="51543"/>
    <lineage>
        <taxon>Eukaryota</taxon>
        <taxon>Metazoa</taxon>
        <taxon>Ecdysozoa</taxon>
        <taxon>Arthropoda</taxon>
        <taxon>Hexapoda</taxon>
        <taxon>Insecta</taxon>
        <taxon>Pterygota</taxon>
        <taxon>Neoptera</taxon>
        <taxon>Endopterygota</taxon>
        <taxon>Hymenoptera</taxon>
        <taxon>Apocrita</taxon>
        <taxon>Ichneumonoidea</taxon>
        <taxon>Braconidae</taxon>
        <taxon>Microgastrinae</taxon>
        <taxon>Cotesia</taxon>
    </lineage>
</organism>
<comment type="subcellular location">
    <subcellularLocation>
        <location evidence="2">Cell membrane</location>
        <topology evidence="2">Single-pass type II membrane protein</topology>
    </subcellularLocation>
</comment>
<comment type="similarity">
    <text evidence="3">Belongs to the peptidase M13 family.</text>
</comment>
<evidence type="ECO:0000256" key="1">
    <source>
        <dbReference type="ARBA" id="ARBA00001947"/>
    </source>
</evidence>
<comment type="cofactor">
    <cofactor evidence="1">
        <name>Zn(2+)</name>
        <dbReference type="ChEBI" id="CHEBI:29105"/>
    </cofactor>
</comment>
<keyword evidence="13" id="KW-1185">Reference proteome</keyword>
<dbReference type="Gene3D" id="1.10.1380.10">
    <property type="entry name" value="Neutral endopeptidase , domain2"/>
    <property type="match status" value="1"/>
</dbReference>
<dbReference type="Pfam" id="PF05649">
    <property type="entry name" value="Peptidase_M13_N"/>
    <property type="match status" value="1"/>
</dbReference>
<dbReference type="PANTHER" id="PTHR11733:SF167">
    <property type="entry name" value="FI17812P1-RELATED"/>
    <property type="match status" value="1"/>
</dbReference>
<evidence type="ECO:0000313" key="13">
    <source>
        <dbReference type="Proteomes" id="UP000786811"/>
    </source>
</evidence>
<proteinExistence type="inferred from homology"/>
<dbReference type="OrthoDB" id="2016263at2759"/>
<dbReference type="InterPro" id="IPR024079">
    <property type="entry name" value="MetalloPept_cat_dom_sf"/>
</dbReference>
<accession>A0A8J2EBK8</accession>
<dbReference type="GO" id="GO:0004222">
    <property type="term" value="F:metalloendopeptidase activity"/>
    <property type="evidence" value="ECO:0007669"/>
    <property type="project" value="InterPro"/>
</dbReference>
<dbReference type="EMBL" id="CAJNRD030001116">
    <property type="protein sequence ID" value="CAG5075974.1"/>
    <property type="molecule type" value="Genomic_DNA"/>
</dbReference>
<keyword evidence="5" id="KW-0479">Metal-binding</keyword>
<dbReference type="InterPro" id="IPR008753">
    <property type="entry name" value="Peptidase_M13_N"/>
</dbReference>
<keyword evidence="6" id="KW-0378">Hydrolase</keyword>
<evidence type="ECO:0000259" key="11">
    <source>
        <dbReference type="Pfam" id="PF05649"/>
    </source>
</evidence>
<keyword evidence="7" id="KW-0862">Zinc</keyword>
<keyword evidence="9" id="KW-0812">Transmembrane</keyword>
<sequence length="666" mass="77046">MTTSVPVIRCKGNQLWQDTVLGCIVGIFFIGTSVAGVVDNTQYITSRIINYRNTSYNPCENIYAFACGNYLKANVTPPIILQPSLVANDITDLIQNGGSHRELKPFKLIEDLYKTCMDDNAVGQEVLALLDRILKKLGNWPVFEDGRWKESDFDWIDFTIGSKKLGLDINYFLDLKPWRVMEFNKTVIAPAEFKDSSDPLVAAYAKYIQSVFALLKNKKNSSREISEIIEFERQVSKINLYNSKDIYTEKLTLEDLVKKWPTINWNELISNIILRNLKAPVKITEIFLWSSQAVSDFVDLVLKTPNHVKANYAVWKIIQKTIPHLTEKYRVLHREYCLVQKCENTTRAHSCVGVLKRHLAPAVNLLYAKSHHNSDSEALVTDIIRNMKDELVRMINESWMSQEAKQKNVEIVRNKEFVIGFKGKDDDWVKFYENLEIDTSNYLQALLDLELFAIENRFNETDFDGEAKKLFEEFLVSSLYGKIYIPWSSLRKPFFDVSYPLYVNYASIGSYIAYELIKSVDNLEDFTKDVENEKAACFRNQWSIIDNFNLNDHTSAPKIRMALNAQIVAQMGMKIAYLTYRRVAQSPKEEVPFQLTYTNHQLFWINLAQNFCQEDPQHEPKTIDHKYTSFEYFFSKAVTSAPEIYDDFNCSDKSFAKNYGTSCSYL</sequence>
<evidence type="ECO:0000259" key="10">
    <source>
        <dbReference type="Pfam" id="PF01431"/>
    </source>
</evidence>
<feature type="domain" description="Peptidase M13 C-terminal" evidence="10">
    <location>
        <begin position="483"/>
        <end position="654"/>
    </location>
</feature>
<evidence type="ECO:0000256" key="2">
    <source>
        <dbReference type="ARBA" id="ARBA00004401"/>
    </source>
</evidence>
<dbReference type="PANTHER" id="PTHR11733">
    <property type="entry name" value="ZINC METALLOPROTEASE FAMILY M13 NEPRILYSIN-RELATED"/>
    <property type="match status" value="1"/>
</dbReference>
<dbReference type="AlphaFoldDB" id="A0A8J2EBK8"/>
<reference evidence="12" key="1">
    <citation type="submission" date="2021-04" db="EMBL/GenBank/DDBJ databases">
        <authorList>
            <person name="Chebbi M.A.C M."/>
        </authorList>
    </citation>
    <scope>NUCLEOTIDE SEQUENCE</scope>
</reference>
<evidence type="ECO:0000256" key="5">
    <source>
        <dbReference type="ARBA" id="ARBA00022723"/>
    </source>
</evidence>
<dbReference type="Proteomes" id="UP000786811">
    <property type="component" value="Unassembled WGS sequence"/>
</dbReference>
<evidence type="ECO:0000256" key="8">
    <source>
        <dbReference type="ARBA" id="ARBA00023049"/>
    </source>
</evidence>
<evidence type="ECO:0000256" key="6">
    <source>
        <dbReference type="ARBA" id="ARBA00022801"/>
    </source>
</evidence>
<keyword evidence="4" id="KW-0645">Protease</keyword>
<comment type="caution">
    <text evidence="12">The sequence shown here is derived from an EMBL/GenBank/DDBJ whole genome shotgun (WGS) entry which is preliminary data.</text>
</comment>
<feature type="domain" description="Peptidase M13 N-terminal" evidence="11">
    <location>
        <begin position="58"/>
        <end position="421"/>
    </location>
</feature>
<dbReference type="InterPro" id="IPR018497">
    <property type="entry name" value="Peptidase_M13_C"/>
</dbReference>
<keyword evidence="8" id="KW-0482">Metalloprotease</keyword>
<keyword evidence="9" id="KW-1133">Transmembrane helix</keyword>
<dbReference type="GO" id="GO:0046872">
    <property type="term" value="F:metal ion binding"/>
    <property type="evidence" value="ECO:0007669"/>
    <property type="project" value="UniProtKB-KW"/>
</dbReference>
<dbReference type="SUPFAM" id="SSF55486">
    <property type="entry name" value="Metalloproteases ('zincins'), catalytic domain"/>
    <property type="match status" value="1"/>
</dbReference>
<dbReference type="GO" id="GO:0005886">
    <property type="term" value="C:plasma membrane"/>
    <property type="evidence" value="ECO:0007669"/>
    <property type="project" value="UniProtKB-SubCell"/>
</dbReference>
<dbReference type="InterPro" id="IPR042089">
    <property type="entry name" value="Peptidase_M13_dom_2"/>
</dbReference>